<dbReference type="EMBL" id="QGKM01000075">
    <property type="protein sequence ID" value="PWQ92813.1"/>
    <property type="molecule type" value="Genomic_DNA"/>
</dbReference>
<dbReference type="GO" id="GO:0006598">
    <property type="term" value="P:polyamine catabolic process"/>
    <property type="evidence" value="ECO:0007669"/>
    <property type="project" value="TreeGrafter"/>
</dbReference>
<dbReference type="GO" id="GO:0004356">
    <property type="term" value="F:glutamine synthetase activity"/>
    <property type="evidence" value="ECO:0007669"/>
    <property type="project" value="InterPro"/>
</dbReference>
<evidence type="ECO:0000256" key="5">
    <source>
        <dbReference type="RuleBase" id="RU000384"/>
    </source>
</evidence>
<dbReference type="GO" id="GO:0006542">
    <property type="term" value="P:glutamine biosynthetic process"/>
    <property type="evidence" value="ECO:0007669"/>
    <property type="project" value="TreeGrafter"/>
</dbReference>
<evidence type="ECO:0000313" key="7">
    <source>
        <dbReference type="EMBL" id="PWQ92813.1"/>
    </source>
</evidence>
<dbReference type="SUPFAM" id="SSF55931">
    <property type="entry name" value="Glutamine synthetase/guanido kinase"/>
    <property type="match status" value="1"/>
</dbReference>
<keyword evidence="2" id="KW-0436">Ligase</keyword>
<keyword evidence="8" id="KW-1185">Reference proteome</keyword>
<dbReference type="AlphaFoldDB" id="A0A317C602"/>
<dbReference type="PROSITE" id="PS00181">
    <property type="entry name" value="GLNA_ATP"/>
    <property type="match status" value="1"/>
</dbReference>
<dbReference type="InterPro" id="IPR027303">
    <property type="entry name" value="Gln_synth_gly_rich_site"/>
</dbReference>
<feature type="domain" description="GS catalytic" evidence="6">
    <location>
        <begin position="115"/>
        <end position="442"/>
    </location>
</feature>
<evidence type="ECO:0000256" key="2">
    <source>
        <dbReference type="ARBA" id="ARBA00022598"/>
    </source>
</evidence>
<dbReference type="RefSeq" id="WP_109839225.1">
    <property type="nucleotide sequence ID" value="NZ_QGKM01000075.1"/>
</dbReference>
<evidence type="ECO:0000313" key="8">
    <source>
        <dbReference type="Proteomes" id="UP000245539"/>
    </source>
</evidence>
<dbReference type="SMART" id="SM01230">
    <property type="entry name" value="Gln-synt_C"/>
    <property type="match status" value="1"/>
</dbReference>
<proteinExistence type="inferred from homology"/>
<keyword evidence="3" id="KW-0460">Magnesium</keyword>
<evidence type="ECO:0000256" key="4">
    <source>
        <dbReference type="PROSITE-ProRule" id="PRU01331"/>
    </source>
</evidence>
<dbReference type="PROSITE" id="PS51987">
    <property type="entry name" value="GS_CATALYTIC"/>
    <property type="match status" value="1"/>
</dbReference>
<evidence type="ECO:0000256" key="1">
    <source>
        <dbReference type="ARBA" id="ARBA00001946"/>
    </source>
</evidence>
<dbReference type="InterPro" id="IPR008146">
    <property type="entry name" value="Gln_synth_cat_dom"/>
</dbReference>
<comment type="caution">
    <text evidence="7">The sequence shown here is derived from an EMBL/GenBank/DDBJ whole genome shotgun (WGS) entry which is preliminary data.</text>
</comment>
<accession>A0A317C602</accession>
<dbReference type="PANTHER" id="PTHR43785:SF12">
    <property type="entry name" value="TYPE-1 GLUTAMINE SYNTHETASE 2"/>
    <property type="match status" value="1"/>
</dbReference>
<evidence type="ECO:0000259" key="6">
    <source>
        <dbReference type="PROSITE" id="PS51987"/>
    </source>
</evidence>
<dbReference type="OrthoDB" id="9789509at2"/>
<dbReference type="Proteomes" id="UP000245539">
    <property type="component" value="Unassembled WGS sequence"/>
</dbReference>
<comment type="cofactor">
    <cofactor evidence="1">
        <name>Mg(2+)</name>
        <dbReference type="ChEBI" id="CHEBI:18420"/>
    </cofactor>
</comment>
<sequence>MKQEIEQFKANNPDINEVDLIILDIPGNFYGKRYAIDDLEKLAEKGLKFPRGMPLMSVQGHAIDALGHGIEDGDPDADIELIPGSIKRVSWESEPRAQVMVRYAQGQSDSPFWEPRNILKRVLKRFEDDGIFPVVAYELEFYLFDQQRNDDGLVQPAIGPRSGQRDNYAVLNMDRLADFGDCLSDITRTCIEQDVAVGPISAEVGLGQYEINLLHNADVMAAADQCVMFKRIVKGVAMKHGFQASFMAKPYLDHAGNGLHLHTSLYDKDGNNLFNEELEGKLLHAVGGVLEVMPESLSIFAPNLNAFRRLAPNNNVPLSPTWGYENRSVAARIPSSDAKNQRIEYRVGGADANPYLALASLMASIHWGLKQALQPGPATEELSVESSGLPTDLRAALRLTETSEVLKEYLGEDFIPVYCAQKRSEIDAFEDAISAREYDWYL</sequence>
<reference evidence="7 8" key="1">
    <citation type="submission" date="2018-05" db="EMBL/GenBank/DDBJ databases">
        <title>Leucothrix arctica sp. nov., isolated from Arctic seawater.</title>
        <authorList>
            <person name="Choi A."/>
            <person name="Baek K."/>
        </authorList>
    </citation>
    <scope>NUCLEOTIDE SEQUENCE [LARGE SCALE GENOMIC DNA]</scope>
    <source>
        <strain evidence="7 8">JCM 18388</strain>
    </source>
</reference>
<organism evidence="7 8">
    <name type="scientific">Leucothrix pacifica</name>
    <dbReference type="NCBI Taxonomy" id="1247513"/>
    <lineage>
        <taxon>Bacteria</taxon>
        <taxon>Pseudomonadati</taxon>
        <taxon>Pseudomonadota</taxon>
        <taxon>Gammaproteobacteria</taxon>
        <taxon>Thiotrichales</taxon>
        <taxon>Thiotrichaceae</taxon>
        <taxon>Leucothrix</taxon>
    </lineage>
</organism>
<name>A0A317C602_9GAMM</name>
<dbReference type="PANTHER" id="PTHR43785">
    <property type="entry name" value="GAMMA-GLUTAMYLPUTRESCINE SYNTHETASE"/>
    <property type="match status" value="1"/>
</dbReference>
<dbReference type="InterPro" id="IPR014746">
    <property type="entry name" value="Gln_synth/guanido_kin_cat_dom"/>
</dbReference>
<dbReference type="Gene3D" id="3.30.590.10">
    <property type="entry name" value="Glutamine synthetase/guanido kinase, catalytic domain"/>
    <property type="match status" value="1"/>
</dbReference>
<evidence type="ECO:0000256" key="3">
    <source>
        <dbReference type="ARBA" id="ARBA00022842"/>
    </source>
</evidence>
<protein>
    <submittedName>
        <fullName evidence="7">Glutamine synthetase</fullName>
    </submittedName>
</protein>
<gene>
    <name evidence="7" type="ORF">DKW60_18880</name>
</gene>
<dbReference type="Pfam" id="PF00120">
    <property type="entry name" value="Gln-synt_C"/>
    <property type="match status" value="1"/>
</dbReference>
<comment type="similarity">
    <text evidence="4 5">Belongs to the glutamine synthetase family.</text>
</comment>